<keyword evidence="2" id="KW-0732">Signal</keyword>
<accession>A0ABV6DW83</accession>
<reference evidence="3 4" key="1">
    <citation type="submission" date="2024-09" db="EMBL/GenBank/DDBJ databases">
        <authorList>
            <person name="Sun Q."/>
            <person name="Mori K."/>
        </authorList>
    </citation>
    <scope>NUCLEOTIDE SEQUENCE [LARGE SCALE GENOMIC DNA]</scope>
    <source>
        <strain evidence="3 4">CCM 8654</strain>
    </source>
</reference>
<dbReference type="InterPro" id="IPR023365">
    <property type="entry name" value="Sortase_dom-sf"/>
</dbReference>
<evidence type="ECO:0000256" key="1">
    <source>
        <dbReference type="ARBA" id="ARBA00022801"/>
    </source>
</evidence>
<comment type="caution">
    <text evidence="3">The sequence shown here is derived from an EMBL/GenBank/DDBJ whole genome shotgun (WGS) entry which is preliminary data.</text>
</comment>
<protein>
    <submittedName>
        <fullName evidence="3">Class F sortase</fullName>
    </submittedName>
</protein>
<gene>
    <name evidence="3" type="ORF">ACFFJG_00710</name>
</gene>
<dbReference type="CDD" id="cd05829">
    <property type="entry name" value="Sortase_F"/>
    <property type="match status" value="1"/>
</dbReference>
<dbReference type="EMBL" id="JBHLXH010000001">
    <property type="protein sequence ID" value="MFC0220982.1"/>
    <property type="molecule type" value="Genomic_DNA"/>
</dbReference>
<dbReference type="Pfam" id="PF04203">
    <property type="entry name" value="Sortase"/>
    <property type="match status" value="1"/>
</dbReference>
<feature type="chain" id="PRO_5045572624" evidence="2">
    <location>
        <begin position="26"/>
        <end position="172"/>
    </location>
</feature>
<organism evidence="3 4">
    <name type="scientific">Nocardioides zeicaulis</name>
    <dbReference type="NCBI Taxonomy" id="1776857"/>
    <lineage>
        <taxon>Bacteria</taxon>
        <taxon>Bacillati</taxon>
        <taxon>Actinomycetota</taxon>
        <taxon>Actinomycetes</taxon>
        <taxon>Propionibacteriales</taxon>
        <taxon>Nocardioidaceae</taxon>
        <taxon>Nocardioides</taxon>
    </lineage>
</organism>
<evidence type="ECO:0000313" key="3">
    <source>
        <dbReference type="EMBL" id="MFC0220982.1"/>
    </source>
</evidence>
<dbReference type="RefSeq" id="WP_378516696.1">
    <property type="nucleotide sequence ID" value="NZ_CBCSDI010000043.1"/>
</dbReference>
<evidence type="ECO:0000256" key="2">
    <source>
        <dbReference type="SAM" id="SignalP"/>
    </source>
</evidence>
<keyword evidence="1" id="KW-0378">Hydrolase</keyword>
<dbReference type="InterPro" id="IPR005754">
    <property type="entry name" value="Sortase"/>
</dbReference>
<sequence length="172" mass="18501">MRRTALAVAAILLASPVVGQGTAQAAPDRLRIPRTGTDARVVAVPSRHNTLAVGDQVRGTVYTWSQGDPPCDPSGSTVYAGHAWRAGNGVADRWGRLRRGDRVSVGGCRFEVVRREYWAATRRMGALYSVSGPPRIVLVACKADDYSRRTVVFARKLGPGDQPGRRLSPPAP</sequence>
<feature type="signal peptide" evidence="2">
    <location>
        <begin position="1"/>
        <end position="25"/>
    </location>
</feature>
<dbReference type="InterPro" id="IPR042001">
    <property type="entry name" value="Sortase_F"/>
</dbReference>
<evidence type="ECO:0000313" key="4">
    <source>
        <dbReference type="Proteomes" id="UP001589698"/>
    </source>
</evidence>
<dbReference type="Gene3D" id="2.40.260.10">
    <property type="entry name" value="Sortase"/>
    <property type="match status" value="1"/>
</dbReference>
<dbReference type="SUPFAM" id="SSF63817">
    <property type="entry name" value="Sortase"/>
    <property type="match status" value="1"/>
</dbReference>
<keyword evidence="4" id="KW-1185">Reference proteome</keyword>
<dbReference type="Proteomes" id="UP001589698">
    <property type="component" value="Unassembled WGS sequence"/>
</dbReference>
<name>A0ABV6DW83_9ACTN</name>
<proteinExistence type="predicted"/>